<keyword evidence="5 13" id="KW-0863">Zinc-finger</keyword>
<reference evidence="16" key="1">
    <citation type="journal article" date="2023" name="Science">
        <title>Genome structures resolve the early diversification of teleost fishes.</title>
        <authorList>
            <person name="Parey E."/>
            <person name="Louis A."/>
            <person name="Montfort J."/>
            <person name="Bouchez O."/>
            <person name="Roques C."/>
            <person name="Iampietro C."/>
            <person name="Lluch J."/>
            <person name="Castinel A."/>
            <person name="Donnadieu C."/>
            <person name="Desvignes T."/>
            <person name="Floi Bucao C."/>
            <person name="Jouanno E."/>
            <person name="Wen M."/>
            <person name="Mejri S."/>
            <person name="Dirks R."/>
            <person name="Jansen H."/>
            <person name="Henkel C."/>
            <person name="Chen W.J."/>
            <person name="Zahm M."/>
            <person name="Cabau C."/>
            <person name="Klopp C."/>
            <person name="Thompson A.W."/>
            <person name="Robinson-Rechavi M."/>
            <person name="Braasch I."/>
            <person name="Lecointre G."/>
            <person name="Bobe J."/>
            <person name="Postlethwait J.H."/>
            <person name="Berthelot C."/>
            <person name="Roest Crollius H."/>
            <person name="Guiguen Y."/>
        </authorList>
    </citation>
    <scope>NUCLEOTIDE SEQUENCE</scope>
    <source>
        <strain evidence="16">NC1722</strain>
    </source>
</reference>
<evidence type="ECO:0000313" key="16">
    <source>
        <dbReference type="EMBL" id="KAJ8390600.1"/>
    </source>
</evidence>
<dbReference type="FunFam" id="3.30.160.60:FF:001572">
    <property type="entry name" value="General transcription factor IIIA"/>
    <property type="match status" value="1"/>
</dbReference>
<comment type="caution">
    <text evidence="16">The sequence shown here is derived from an EMBL/GenBank/DDBJ whole genome shotgun (WGS) entry which is preliminary data.</text>
</comment>
<evidence type="ECO:0000256" key="1">
    <source>
        <dbReference type="ARBA" id="ARBA00004123"/>
    </source>
</evidence>
<feature type="domain" description="C2H2-type" evidence="15">
    <location>
        <begin position="67"/>
        <end position="96"/>
    </location>
</feature>
<keyword evidence="4" id="KW-0677">Repeat</keyword>
<evidence type="ECO:0000256" key="7">
    <source>
        <dbReference type="ARBA" id="ARBA00022884"/>
    </source>
</evidence>
<keyword evidence="6" id="KW-0862">Zinc</keyword>
<evidence type="ECO:0000256" key="13">
    <source>
        <dbReference type="PROSITE-ProRule" id="PRU00042"/>
    </source>
</evidence>
<dbReference type="InterPro" id="IPR051061">
    <property type="entry name" value="Zinc_finger_trans_reg"/>
</dbReference>
<dbReference type="PROSITE" id="PS00028">
    <property type="entry name" value="ZINC_FINGER_C2H2_1"/>
    <property type="match status" value="8"/>
</dbReference>
<evidence type="ECO:0000256" key="10">
    <source>
        <dbReference type="ARBA" id="ARBA00023163"/>
    </source>
</evidence>
<dbReference type="GO" id="GO:0042254">
    <property type="term" value="P:ribosome biogenesis"/>
    <property type="evidence" value="ECO:0007669"/>
    <property type="project" value="UniProtKB-KW"/>
</dbReference>
<keyword evidence="9" id="KW-0238">DNA-binding</keyword>
<evidence type="ECO:0000256" key="4">
    <source>
        <dbReference type="ARBA" id="ARBA00022737"/>
    </source>
</evidence>
<dbReference type="FunFam" id="3.30.160.60:FF:001102">
    <property type="entry name" value="Transcription factor IIIA"/>
    <property type="match status" value="1"/>
</dbReference>
<keyword evidence="8" id="KW-0805">Transcription regulation</keyword>
<feature type="domain" description="C2H2-type" evidence="15">
    <location>
        <begin position="244"/>
        <end position="274"/>
    </location>
</feature>
<organism evidence="16 17">
    <name type="scientific">Aldrovandia affinis</name>
    <dbReference type="NCBI Taxonomy" id="143900"/>
    <lineage>
        <taxon>Eukaryota</taxon>
        <taxon>Metazoa</taxon>
        <taxon>Chordata</taxon>
        <taxon>Craniata</taxon>
        <taxon>Vertebrata</taxon>
        <taxon>Euteleostomi</taxon>
        <taxon>Actinopterygii</taxon>
        <taxon>Neopterygii</taxon>
        <taxon>Teleostei</taxon>
        <taxon>Notacanthiformes</taxon>
        <taxon>Halosauridae</taxon>
        <taxon>Aldrovandia</taxon>
    </lineage>
</organism>
<evidence type="ECO:0000256" key="11">
    <source>
        <dbReference type="ARBA" id="ARBA00023242"/>
    </source>
</evidence>
<dbReference type="GO" id="GO:0005634">
    <property type="term" value="C:nucleus"/>
    <property type="evidence" value="ECO:0007669"/>
    <property type="project" value="UniProtKB-SubCell"/>
</dbReference>
<dbReference type="SMART" id="SM00355">
    <property type="entry name" value="ZnF_C2H2"/>
    <property type="match status" value="9"/>
</dbReference>
<comment type="subcellular location">
    <subcellularLocation>
        <location evidence="1">Nucleus</location>
    </subcellularLocation>
</comment>
<evidence type="ECO:0000313" key="17">
    <source>
        <dbReference type="Proteomes" id="UP001221898"/>
    </source>
</evidence>
<dbReference type="Pfam" id="PF00096">
    <property type="entry name" value="zf-C2H2"/>
    <property type="match status" value="4"/>
</dbReference>
<evidence type="ECO:0000256" key="2">
    <source>
        <dbReference type="ARBA" id="ARBA00022517"/>
    </source>
</evidence>
<evidence type="ECO:0000256" key="5">
    <source>
        <dbReference type="ARBA" id="ARBA00022771"/>
    </source>
</evidence>
<evidence type="ECO:0000256" key="9">
    <source>
        <dbReference type="ARBA" id="ARBA00023125"/>
    </source>
</evidence>
<evidence type="ECO:0000256" key="8">
    <source>
        <dbReference type="ARBA" id="ARBA00023015"/>
    </source>
</evidence>
<evidence type="ECO:0000259" key="15">
    <source>
        <dbReference type="PROSITE" id="PS50157"/>
    </source>
</evidence>
<feature type="domain" description="C2H2-type" evidence="15">
    <location>
        <begin position="159"/>
        <end position="185"/>
    </location>
</feature>
<dbReference type="InterPro" id="IPR036236">
    <property type="entry name" value="Znf_C2H2_sf"/>
</dbReference>
<keyword evidence="2" id="KW-0690">Ribosome biogenesis</keyword>
<dbReference type="InterPro" id="IPR013087">
    <property type="entry name" value="Znf_C2H2_type"/>
</dbReference>
<name>A0AAD7WBL4_9TELE</name>
<dbReference type="GO" id="GO:0003677">
    <property type="term" value="F:DNA binding"/>
    <property type="evidence" value="ECO:0007669"/>
    <property type="project" value="UniProtKB-KW"/>
</dbReference>
<feature type="domain" description="C2H2-type" evidence="15">
    <location>
        <begin position="37"/>
        <end position="66"/>
    </location>
</feature>
<dbReference type="EMBL" id="JAINUG010000167">
    <property type="protein sequence ID" value="KAJ8390600.1"/>
    <property type="molecule type" value="Genomic_DNA"/>
</dbReference>
<keyword evidence="17" id="KW-1185">Reference proteome</keyword>
<evidence type="ECO:0000256" key="6">
    <source>
        <dbReference type="ARBA" id="ARBA00022833"/>
    </source>
</evidence>
<dbReference type="SUPFAM" id="SSF57667">
    <property type="entry name" value="beta-beta-alpha zinc fingers"/>
    <property type="match status" value="7"/>
</dbReference>
<dbReference type="FunFam" id="3.30.160.60:FF:000125">
    <property type="entry name" value="Putative zinc finger protein 143"/>
    <property type="match status" value="1"/>
</dbReference>
<dbReference type="GO" id="GO:0008270">
    <property type="term" value="F:zinc ion binding"/>
    <property type="evidence" value="ECO:0007669"/>
    <property type="project" value="UniProtKB-KW"/>
</dbReference>
<accession>A0AAD7WBL4</accession>
<proteinExistence type="predicted"/>
<gene>
    <name evidence="16" type="ORF">AAFF_G00102060</name>
</gene>
<feature type="domain" description="C2H2-type" evidence="15">
    <location>
        <begin position="97"/>
        <end position="127"/>
    </location>
</feature>
<feature type="region of interest" description="Disordered" evidence="14">
    <location>
        <begin position="293"/>
        <end position="336"/>
    </location>
</feature>
<keyword evidence="11" id="KW-0539">Nucleus</keyword>
<evidence type="ECO:0000256" key="12">
    <source>
        <dbReference type="ARBA" id="ARBA00040434"/>
    </source>
</evidence>
<keyword evidence="10" id="KW-0804">Transcription</keyword>
<dbReference type="Pfam" id="PF22110">
    <property type="entry name" value="TFIIIA_zf-C2H2"/>
    <property type="match status" value="1"/>
</dbReference>
<dbReference type="Proteomes" id="UP001221898">
    <property type="component" value="Unassembled WGS sequence"/>
</dbReference>
<dbReference type="InterPro" id="IPR054599">
    <property type="entry name" value="TFIIIA_Zfn-C2H2"/>
</dbReference>
<dbReference type="PANTHER" id="PTHR46179">
    <property type="entry name" value="ZINC FINGER PROTEIN"/>
    <property type="match status" value="1"/>
</dbReference>
<dbReference type="PANTHER" id="PTHR46179:SF1">
    <property type="entry name" value="TRANSCRIPTION FACTOR IIIA"/>
    <property type="match status" value="1"/>
</dbReference>
<feature type="domain" description="C2H2-type" evidence="15">
    <location>
        <begin position="275"/>
        <end position="304"/>
    </location>
</feature>
<sequence length="358" mass="41561">MEPDDSVCYSWEAPNSFVIPLSVFIMGERLNETRKTFICSFPDCGASYNKLWKLEAHLCKHTGLKPFQCEREGCDKSFCTKYHLARHELSHSGERPFRCTAEGCVEAFTTNSNMRKHFARKHQNKEKLYICDYKGCGKVFKKNNLLKSHDYEHTNLLPFKCHFEGCERSFAVASKLKRHEKVHEGYPCKEEGCPFLGKTWTEYQKHRRAQHRAQLQCDHCSKLFRDSWFLRQHQRVHEGERQVFRCPREGCRRTYSTPFNLQNHIVSFHEEQRAFACTHAGCGKTFAMKQSLQRHSVVHDPERKKMQKKPRAKRSLASRLSGYQPKKTGLAEPSGLAALLQDTRLSESRPGEASTAPQ</sequence>
<keyword evidence="7" id="KW-0694">RNA-binding</keyword>
<dbReference type="PROSITE" id="PS50157">
    <property type="entry name" value="ZINC_FINGER_C2H2_2"/>
    <property type="match status" value="8"/>
</dbReference>
<feature type="domain" description="C2H2-type" evidence="15">
    <location>
        <begin position="129"/>
        <end position="158"/>
    </location>
</feature>
<feature type="domain" description="C2H2-type" evidence="15">
    <location>
        <begin position="215"/>
        <end position="242"/>
    </location>
</feature>
<dbReference type="GO" id="GO:0003723">
    <property type="term" value="F:RNA binding"/>
    <property type="evidence" value="ECO:0007669"/>
    <property type="project" value="UniProtKB-KW"/>
</dbReference>
<evidence type="ECO:0000256" key="3">
    <source>
        <dbReference type="ARBA" id="ARBA00022723"/>
    </source>
</evidence>
<keyword evidence="3" id="KW-0479">Metal-binding</keyword>
<dbReference type="Gene3D" id="3.30.160.60">
    <property type="entry name" value="Classic Zinc Finger"/>
    <property type="match status" value="8"/>
</dbReference>
<dbReference type="FunFam" id="3.30.160.60:FF:001998">
    <property type="entry name" value="Transcription factor IIIA"/>
    <property type="match status" value="1"/>
</dbReference>
<dbReference type="AlphaFoldDB" id="A0AAD7WBL4"/>
<protein>
    <recommendedName>
        <fullName evidence="12">Transcription factor IIIA</fullName>
    </recommendedName>
</protein>
<feature type="compositionally biased region" description="Basic residues" evidence="14">
    <location>
        <begin position="305"/>
        <end position="316"/>
    </location>
</feature>
<evidence type="ECO:0000256" key="14">
    <source>
        <dbReference type="SAM" id="MobiDB-lite"/>
    </source>
</evidence>